<sequence>MTIKLTPAYQRAWAYLFTTVPLRTSEWEENLKALPQWQQEAFTALKARPQLFAGFPVMAYPFTLLVPVLTQPGTAWEWVVTLALAGVVLFAADAVLSRKVKVAASLLGGEYVPGKGLVPPRTLTKTTA</sequence>
<dbReference type="Proteomes" id="UP000259030">
    <property type="component" value="Plasmid pDFI3"/>
</dbReference>
<reference evidence="2 3" key="1">
    <citation type="submission" date="2017-05" db="EMBL/GenBank/DDBJ databases">
        <title>The complete genome sequence of Deinococcus ficus isolated from the rhizosphere of the Ficus religiosa L. in Taiwan.</title>
        <authorList>
            <person name="Wu K.-M."/>
            <person name="Liao T.-L."/>
            <person name="Liu Y.-M."/>
            <person name="Young C.-C."/>
            <person name="Tsai S.-F."/>
        </authorList>
    </citation>
    <scope>NUCLEOTIDE SEQUENCE [LARGE SCALE GENOMIC DNA]</scope>
    <source>
        <strain evidence="2 3">CC-FR2-10</strain>
        <plasmid evidence="3">pdfi3</plasmid>
    </source>
</reference>
<keyword evidence="1" id="KW-0472">Membrane</keyword>
<name>A0A221T3I0_9DEIO</name>
<dbReference type="AlphaFoldDB" id="A0A221T3I0"/>
<keyword evidence="1" id="KW-0812">Transmembrane</keyword>
<geneLocation type="plasmid" evidence="3">
    <name>pdfi3</name>
</geneLocation>
<gene>
    <name evidence="2" type="ORF">DFI_19635</name>
</gene>
<evidence type="ECO:0000313" key="3">
    <source>
        <dbReference type="Proteomes" id="UP000259030"/>
    </source>
</evidence>
<dbReference type="KEGG" id="dfc:DFI_19635"/>
<keyword evidence="3" id="KW-1185">Reference proteome</keyword>
<evidence type="ECO:0000256" key="1">
    <source>
        <dbReference type="SAM" id="Phobius"/>
    </source>
</evidence>
<evidence type="ECO:0000313" key="2">
    <source>
        <dbReference type="EMBL" id="ASN83411.1"/>
    </source>
</evidence>
<organism evidence="2 3">
    <name type="scientific">Deinococcus ficus</name>
    <dbReference type="NCBI Taxonomy" id="317577"/>
    <lineage>
        <taxon>Bacteria</taxon>
        <taxon>Thermotogati</taxon>
        <taxon>Deinococcota</taxon>
        <taxon>Deinococci</taxon>
        <taxon>Deinococcales</taxon>
        <taxon>Deinococcaceae</taxon>
        <taxon>Deinococcus</taxon>
    </lineage>
</organism>
<protein>
    <submittedName>
        <fullName evidence="2">Uncharacterized protein</fullName>
    </submittedName>
</protein>
<accession>A0A221T3I0</accession>
<feature type="transmembrane region" description="Helical" evidence="1">
    <location>
        <begin position="51"/>
        <end position="69"/>
    </location>
</feature>
<keyword evidence="2" id="KW-0614">Plasmid</keyword>
<dbReference type="EMBL" id="CP021084">
    <property type="protein sequence ID" value="ASN83411.1"/>
    <property type="molecule type" value="Genomic_DNA"/>
</dbReference>
<feature type="transmembrane region" description="Helical" evidence="1">
    <location>
        <begin position="75"/>
        <end position="96"/>
    </location>
</feature>
<proteinExistence type="predicted"/>
<dbReference type="RefSeq" id="WP_027462844.1">
    <property type="nucleotide sequence ID" value="NZ_CP021084.1"/>
</dbReference>
<keyword evidence="1" id="KW-1133">Transmembrane helix</keyword>